<evidence type="ECO:0000313" key="1">
    <source>
        <dbReference type="EMBL" id="OMO96715.1"/>
    </source>
</evidence>
<evidence type="ECO:0000313" key="2">
    <source>
        <dbReference type="Proteomes" id="UP000188268"/>
    </source>
</evidence>
<dbReference type="STRING" id="210143.A0A1R3JPF7"/>
<comment type="caution">
    <text evidence="1">The sequence shown here is derived from an EMBL/GenBank/DDBJ whole genome shotgun (WGS) entry which is preliminary data.</text>
</comment>
<accession>A0A1R3JPF7</accession>
<gene>
    <name evidence="1" type="ORF">CCACVL1_04813</name>
</gene>
<sequence length="112" mass="12901">MASKLCCILPKSMFLVLPYFTSPSLAQMFLHLKLSHQEPFANPPLTLVTANSSHNENVTVYNYGQFFVRKFLSHSQKTLNLIDKYLNQYRSSLSITAIRAFEEQHGFPLEFL</sequence>
<dbReference type="EMBL" id="AWWV01007370">
    <property type="protein sequence ID" value="OMO96715.1"/>
    <property type="molecule type" value="Genomic_DNA"/>
</dbReference>
<name>A0A1R3JPF7_COCAP</name>
<reference evidence="1 2" key="1">
    <citation type="submission" date="2013-09" db="EMBL/GenBank/DDBJ databases">
        <title>Corchorus capsularis genome sequencing.</title>
        <authorList>
            <person name="Alam M."/>
            <person name="Haque M.S."/>
            <person name="Islam M.S."/>
            <person name="Emdad E.M."/>
            <person name="Islam M.M."/>
            <person name="Ahmed B."/>
            <person name="Halim A."/>
            <person name="Hossen Q.M.M."/>
            <person name="Hossain M.Z."/>
            <person name="Ahmed R."/>
            <person name="Khan M.M."/>
            <person name="Islam R."/>
            <person name="Rashid M.M."/>
            <person name="Khan S.A."/>
            <person name="Rahman M.S."/>
            <person name="Alam M."/>
        </authorList>
    </citation>
    <scope>NUCLEOTIDE SEQUENCE [LARGE SCALE GENOMIC DNA]</scope>
    <source>
        <strain evidence="2">cv. CVL-1</strain>
        <tissue evidence="1">Whole seedling</tissue>
    </source>
</reference>
<dbReference type="Proteomes" id="UP000188268">
    <property type="component" value="Unassembled WGS sequence"/>
</dbReference>
<organism evidence="1 2">
    <name type="scientific">Corchorus capsularis</name>
    <name type="common">Jute</name>
    <dbReference type="NCBI Taxonomy" id="210143"/>
    <lineage>
        <taxon>Eukaryota</taxon>
        <taxon>Viridiplantae</taxon>
        <taxon>Streptophyta</taxon>
        <taxon>Embryophyta</taxon>
        <taxon>Tracheophyta</taxon>
        <taxon>Spermatophyta</taxon>
        <taxon>Magnoliopsida</taxon>
        <taxon>eudicotyledons</taxon>
        <taxon>Gunneridae</taxon>
        <taxon>Pentapetalae</taxon>
        <taxon>rosids</taxon>
        <taxon>malvids</taxon>
        <taxon>Malvales</taxon>
        <taxon>Malvaceae</taxon>
        <taxon>Grewioideae</taxon>
        <taxon>Apeibeae</taxon>
        <taxon>Corchorus</taxon>
    </lineage>
</organism>
<dbReference type="Gramene" id="OMO96715">
    <property type="protein sequence ID" value="OMO96715"/>
    <property type="gene ID" value="CCACVL1_04813"/>
</dbReference>
<proteinExistence type="predicted"/>
<dbReference type="AlphaFoldDB" id="A0A1R3JPF7"/>
<protein>
    <submittedName>
        <fullName evidence="1">Uncharacterized protein</fullName>
    </submittedName>
</protein>
<keyword evidence="2" id="KW-1185">Reference proteome</keyword>